<evidence type="ECO:0000256" key="1">
    <source>
        <dbReference type="ARBA" id="ARBA00022574"/>
    </source>
</evidence>
<dbReference type="CDD" id="cd00200">
    <property type="entry name" value="WD40"/>
    <property type="match status" value="2"/>
</dbReference>
<sequence>MMRPGDEGEGIHLEAHASGDAHIHQAGRDQHVHYADGVHGRRRATAGRLVRECPYPGLAAFGPEQAGWFFGRDGLVAELIAHLDERLPTGGVQIVVAPSGAGKSSLLRAGLVPALDRAALPGSDGWPKQALTPTAEPLRELTAVDREQGSPRVVVVDQFEELFTLCTDDEQRHAFIDRLLEIGENGGLVVIGVRADFYPACADHPRLRAALQDAPLVVGPMSEEELREAILFPAKAVELDIEPGLVEVLLRDLGVTAKSGTSGYEAGRLPLLAHALRVSWQQRSGTTLTVQGYQDTGGIRNAVATTADRVFTGLDEAGRKAARSVFLRLIKIGDGTEDTRRRVPIAELTNAAAIVEAFSQARLLTRRQDDVEITHETLLHSWPRLRAWINDDRAGRLTQQNLEEAATAWDRADRDSSLLFWGSRLEIAQTWAENAPAGELSQVGETFLAACGRARRRAARRRTRLIAVLTVLTVVASTAALLFLRQQSEAVHQRDLAIYNRVLTEADQLRGTDVSLSAQLDLVAHRLRPGEETATRLVTAANMPLSTPLAGHTDVVTAVAFSPDGRILITASMDEHLRVWNVSDATRPVLLGQAADSGSRVHAMAFSPDGRTVATGSMSGAVRLWNVADPARPVELGGYLKDRDGFRGQVGTIDAVAFSPDGHTLAAASEQGTVQLWNVSDPARRESPSEVFGHHKSVKTVAFSSDGRTLATGGDDFTVRLWNIADFGKPAPLGEALKEHRDTVNAVAFSPDGRTLASGSDDSTLRLWDVSDPASPASLGGSANGHLGSAVSSVKAVAFSRDGRTVATGSADSTTRLWNVSDPAQPKGLGEPLRGHTGAVDAVAFSPDGRTLATGSLDQSVRLWNIPGSTLTGGTSAIYSVAFSPDGRTLATGEGDSVVRLWDVSNPLRPASVGPPLTGATKAVVSVAFSRDGRTLASGSTDSTVRLWNVADPARPVSLGEPLKAHTGAVNSVAFSPDKRTLATGGSDSTVRLWDISDVGKPQALAYPLTTHTSETVLTGRTDAIFSVAFSPDGRTLATGSSDFTATLWDVSDRTRPVQGAPLTGHTQPIYSVAFSPDGQRVATGSADSTVRLWNISDPARSSRLPTDHAGTVSSVAFARDGRTLATGSTDSTVRLWNISDPARPLSLGRPLGGHTDAVVSVAFSPDGNTLASGGADLSVRLTGLNVDRDIDRICAVTGATLTSKEWERYVGGDVPFAPPCG</sequence>
<feature type="compositionally biased region" description="Polar residues" evidence="4">
    <location>
        <begin position="807"/>
        <end position="818"/>
    </location>
</feature>
<feature type="repeat" description="WD" evidence="3">
    <location>
        <begin position="549"/>
        <end position="590"/>
    </location>
</feature>
<evidence type="ECO:0000313" key="8">
    <source>
        <dbReference type="Proteomes" id="UP000580861"/>
    </source>
</evidence>
<feature type="repeat" description="WD" evidence="3">
    <location>
        <begin position="737"/>
        <end position="778"/>
    </location>
</feature>
<dbReference type="EMBL" id="JACHMX010000001">
    <property type="protein sequence ID" value="MBB5857471.1"/>
    <property type="molecule type" value="Genomic_DNA"/>
</dbReference>
<dbReference type="SUPFAM" id="SSF50978">
    <property type="entry name" value="WD40 repeat-like"/>
    <property type="match status" value="2"/>
</dbReference>
<dbReference type="Gene3D" id="2.130.10.10">
    <property type="entry name" value="YVTN repeat-like/Quinoprotein amine dehydrogenase"/>
    <property type="match status" value="6"/>
</dbReference>
<evidence type="ECO:0000313" key="7">
    <source>
        <dbReference type="EMBL" id="MBB5857471.1"/>
    </source>
</evidence>
<dbReference type="InterPro" id="IPR020472">
    <property type="entry name" value="WD40_PAC1"/>
</dbReference>
<feature type="repeat" description="WD" evidence="3">
    <location>
        <begin position="833"/>
        <end position="866"/>
    </location>
</feature>
<dbReference type="Pfam" id="PF20703">
    <property type="entry name" value="nSTAND1"/>
    <property type="match status" value="1"/>
</dbReference>
<dbReference type="InterPro" id="IPR027417">
    <property type="entry name" value="P-loop_NTPase"/>
</dbReference>
<dbReference type="PROSITE" id="PS50294">
    <property type="entry name" value="WD_REPEATS_REGION"/>
    <property type="match status" value="14"/>
</dbReference>
<dbReference type="InterPro" id="IPR019775">
    <property type="entry name" value="WD40_repeat_CS"/>
</dbReference>
<feature type="domain" description="Novel STAND NTPase 1" evidence="6">
    <location>
        <begin position="54"/>
        <end position="416"/>
    </location>
</feature>
<gene>
    <name evidence="7" type="ORF">HDA45_007558</name>
</gene>
<accession>A0A841BEZ4</accession>
<dbReference type="InterPro" id="IPR001680">
    <property type="entry name" value="WD40_rpt"/>
</dbReference>
<dbReference type="PANTHER" id="PTHR22847">
    <property type="entry name" value="WD40 REPEAT PROTEIN"/>
    <property type="match status" value="1"/>
</dbReference>
<keyword evidence="8" id="KW-1185">Reference proteome</keyword>
<feature type="repeat" description="WD" evidence="3">
    <location>
        <begin position="917"/>
        <end position="950"/>
    </location>
</feature>
<keyword evidence="2" id="KW-0677">Repeat</keyword>
<dbReference type="PRINTS" id="PR00320">
    <property type="entry name" value="GPROTEINBRPT"/>
</dbReference>
<keyword evidence="1 3" id="KW-0853">WD repeat</keyword>
<feature type="repeat" description="WD" evidence="3">
    <location>
        <begin position="787"/>
        <end position="821"/>
    </location>
</feature>
<protein>
    <submittedName>
        <fullName evidence="7">WD40 repeat protein</fullName>
    </submittedName>
</protein>
<feature type="repeat" description="WD" evidence="3">
    <location>
        <begin position="1018"/>
        <end position="1059"/>
    </location>
</feature>
<feature type="repeat" description="WD" evidence="3">
    <location>
        <begin position="871"/>
        <end position="906"/>
    </location>
</feature>
<dbReference type="SUPFAM" id="SSF52540">
    <property type="entry name" value="P-loop containing nucleoside triphosphate hydrolases"/>
    <property type="match status" value="1"/>
</dbReference>
<evidence type="ECO:0000259" key="6">
    <source>
        <dbReference type="Pfam" id="PF20703"/>
    </source>
</evidence>
<feature type="repeat" description="WD" evidence="3">
    <location>
        <begin position="1152"/>
        <end position="1182"/>
    </location>
</feature>
<keyword evidence="5" id="KW-0812">Transmembrane</keyword>
<dbReference type="PANTHER" id="PTHR22847:SF637">
    <property type="entry name" value="WD REPEAT DOMAIN 5B"/>
    <property type="match status" value="1"/>
</dbReference>
<feature type="repeat" description="WD" evidence="3">
    <location>
        <begin position="1106"/>
        <end position="1147"/>
    </location>
</feature>
<dbReference type="SMART" id="SM00320">
    <property type="entry name" value="WD40"/>
    <property type="match status" value="14"/>
</dbReference>
<feature type="transmembrane region" description="Helical" evidence="5">
    <location>
        <begin position="465"/>
        <end position="484"/>
    </location>
</feature>
<comment type="caution">
    <text evidence="7">The sequence shown here is derived from an EMBL/GenBank/DDBJ whole genome shotgun (WGS) entry which is preliminary data.</text>
</comment>
<feature type="repeat" description="WD" evidence="3">
    <location>
        <begin position="646"/>
        <end position="687"/>
    </location>
</feature>
<dbReference type="Pfam" id="PF00400">
    <property type="entry name" value="WD40"/>
    <property type="match status" value="14"/>
</dbReference>
<dbReference type="InterPro" id="IPR015943">
    <property type="entry name" value="WD40/YVTN_repeat-like_dom_sf"/>
</dbReference>
<keyword evidence="5" id="KW-1133">Transmembrane helix</keyword>
<proteinExistence type="predicted"/>
<dbReference type="RefSeq" id="WP_184903620.1">
    <property type="nucleotide sequence ID" value="NZ_JACHMX010000001.1"/>
</dbReference>
<name>A0A841BEZ4_9PSEU</name>
<dbReference type="PROSITE" id="PS50082">
    <property type="entry name" value="WD_REPEATS_2"/>
    <property type="match status" value="14"/>
</dbReference>
<dbReference type="PROSITE" id="PS00678">
    <property type="entry name" value="WD_REPEATS_1"/>
    <property type="match status" value="11"/>
</dbReference>
<feature type="repeat" description="WD" evidence="3">
    <location>
        <begin position="1063"/>
        <end position="1104"/>
    </location>
</feature>
<feature type="region of interest" description="Disordered" evidence="4">
    <location>
        <begin position="805"/>
        <end position="833"/>
    </location>
</feature>
<dbReference type="AlphaFoldDB" id="A0A841BEZ4"/>
<evidence type="ECO:0000256" key="5">
    <source>
        <dbReference type="SAM" id="Phobius"/>
    </source>
</evidence>
<evidence type="ECO:0000256" key="4">
    <source>
        <dbReference type="SAM" id="MobiDB-lite"/>
    </source>
</evidence>
<feature type="repeat" description="WD" evidence="3">
    <location>
        <begin position="691"/>
        <end position="724"/>
    </location>
</feature>
<evidence type="ECO:0000256" key="3">
    <source>
        <dbReference type="PROSITE-ProRule" id="PRU00221"/>
    </source>
</evidence>
<dbReference type="Proteomes" id="UP000580861">
    <property type="component" value="Unassembled WGS sequence"/>
</dbReference>
<dbReference type="InterPro" id="IPR036322">
    <property type="entry name" value="WD40_repeat_dom_sf"/>
</dbReference>
<organism evidence="7 8">
    <name type="scientific">Amycolatopsis umgeniensis</name>
    <dbReference type="NCBI Taxonomy" id="336628"/>
    <lineage>
        <taxon>Bacteria</taxon>
        <taxon>Bacillati</taxon>
        <taxon>Actinomycetota</taxon>
        <taxon>Actinomycetes</taxon>
        <taxon>Pseudonocardiales</taxon>
        <taxon>Pseudonocardiaceae</taxon>
        <taxon>Amycolatopsis</taxon>
    </lineage>
</organism>
<feature type="repeat" description="WD" evidence="3">
    <location>
        <begin position="594"/>
        <end position="627"/>
    </location>
</feature>
<dbReference type="InterPro" id="IPR049052">
    <property type="entry name" value="nSTAND1"/>
</dbReference>
<reference evidence="7 8" key="1">
    <citation type="submission" date="2020-08" db="EMBL/GenBank/DDBJ databases">
        <title>Sequencing the genomes of 1000 actinobacteria strains.</title>
        <authorList>
            <person name="Klenk H.-P."/>
        </authorList>
    </citation>
    <scope>NUCLEOTIDE SEQUENCE [LARGE SCALE GENOMIC DNA]</scope>
    <source>
        <strain evidence="7 8">DSM 45272</strain>
    </source>
</reference>
<feature type="repeat" description="WD" evidence="3">
    <location>
        <begin position="963"/>
        <end position="997"/>
    </location>
</feature>
<evidence type="ECO:0000256" key="2">
    <source>
        <dbReference type="ARBA" id="ARBA00022737"/>
    </source>
</evidence>
<keyword evidence="5" id="KW-0472">Membrane</keyword>